<feature type="signal peptide" evidence="2">
    <location>
        <begin position="1"/>
        <end position="26"/>
    </location>
</feature>
<dbReference type="InterPro" id="IPR006311">
    <property type="entry name" value="TAT_signal"/>
</dbReference>
<dbReference type="InterPro" id="IPR015421">
    <property type="entry name" value="PyrdxlP-dep_Trfase_major"/>
</dbReference>
<evidence type="ECO:0000256" key="1">
    <source>
        <dbReference type="ARBA" id="ARBA00022898"/>
    </source>
</evidence>
<keyword evidence="2" id="KW-0732">Signal</keyword>
<dbReference type="InterPro" id="IPR000192">
    <property type="entry name" value="Aminotrans_V_dom"/>
</dbReference>
<dbReference type="OrthoDB" id="9804366at2"/>
<gene>
    <name evidence="4" type="ORF">BSZ37_18585</name>
</gene>
<reference evidence="4 5" key="1">
    <citation type="submission" date="2016-11" db="EMBL/GenBank/DDBJ databases">
        <title>Study of marine rhodopsin-containing bacteria.</title>
        <authorList>
            <person name="Yoshizawa S."/>
            <person name="Kumagai Y."/>
            <person name="Kogure K."/>
        </authorList>
    </citation>
    <scope>NUCLEOTIDE SEQUENCE [LARGE SCALE GENOMIC DNA]</scope>
    <source>
        <strain evidence="4 5">SAORIC-28</strain>
    </source>
</reference>
<evidence type="ECO:0000259" key="3">
    <source>
        <dbReference type="Pfam" id="PF00266"/>
    </source>
</evidence>
<dbReference type="Gene3D" id="3.90.1150.10">
    <property type="entry name" value="Aspartate Aminotransferase, domain 1"/>
    <property type="match status" value="1"/>
</dbReference>
<keyword evidence="5" id="KW-1185">Reference proteome</keyword>
<protein>
    <submittedName>
        <fullName evidence="4">Twin-arginine translocation pathway signal protein</fullName>
    </submittedName>
</protein>
<dbReference type="EMBL" id="MQWD01000001">
    <property type="protein sequence ID" value="PAP78288.1"/>
    <property type="molecule type" value="Genomic_DNA"/>
</dbReference>
<dbReference type="RefSeq" id="WP_095511974.1">
    <property type="nucleotide sequence ID" value="NZ_MQWD01000001.1"/>
</dbReference>
<evidence type="ECO:0000313" key="4">
    <source>
        <dbReference type="EMBL" id="PAP78288.1"/>
    </source>
</evidence>
<dbReference type="SUPFAM" id="SSF53383">
    <property type="entry name" value="PLP-dependent transferases"/>
    <property type="match status" value="1"/>
</dbReference>
<dbReference type="Gene3D" id="3.40.640.10">
    <property type="entry name" value="Type I PLP-dependent aspartate aminotransferase-like (Major domain)"/>
    <property type="match status" value="1"/>
</dbReference>
<dbReference type="InterPro" id="IPR015422">
    <property type="entry name" value="PyrdxlP-dep_Trfase_small"/>
</dbReference>
<dbReference type="PANTHER" id="PTHR43586:SF8">
    <property type="entry name" value="CYSTEINE DESULFURASE 1, CHLOROPLASTIC"/>
    <property type="match status" value="1"/>
</dbReference>
<feature type="domain" description="Aminotransferase class V" evidence="3">
    <location>
        <begin position="84"/>
        <end position="398"/>
    </location>
</feature>
<accession>A0A271J4R6</accession>
<comment type="caution">
    <text evidence="4">The sequence shown here is derived from an EMBL/GenBank/DDBJ whole genome shotgun (WGS) entry which is preliminary data.</text>
</comment>
<dbReference type="InterPro" id="IPR015424">
    <property type="entry name" value="PyrdxlP-dep_Trfase"/>
</dbReference>
<name>A0A271J4R6_9BACT</name>
<evidence type="ECO:0000256" key="2">
    <source>
        <dbReference type="SAM" id="SignalP"/>
    </source>
</evidence>
<sequence length="433" mass="47039">MDRRSFVARSGLALGALPLAAAPALASRPAPPRAFDPTDWESVRDQFPLTRDRVHMATFLLASHPRPVAEAIARHRDAFDRDPAHYWEEHFMTAEWEQREAVADYLDSDPALIALTDSTTMGLGLVYGTLRLGEGDEVLTTPHDHYSTIYALKHRQARDGITVRRVALYDDPAATDPDEVVGRMLAGVTDRTRVVGVTWAHSSTGVKLPIARMAAALGDVNVGRDEADRVLLVVDGVHAFGIEDETAPSLGADVLIAGTHKWMFGPRGTGIVHATREAWRRMTPVIPSFGPDVGVWLGVVPPDVVTPGDTFTPGGFHSFEHRWALGEAFRFHQRIGKDRIEARIHGLNTQAKDALAGMRHVRLLTPRSPELSAGIITFEVKGHGAEAVVAHLHERGITGSSSPYPVSYPRIAPGALNSPAEVERTVAAIAELG</sequence>
<dbReference type="AlphaFoldDB" id="A0A271J4R6"/>
<dbReference type="Pfam" id="PF00266">
    <property type="entry name" value="Aminotran_5"/>
    <property type="match status" value="1"/>
</dbReference>
<organism evidence="4 5">
    <name type="scientific">Rubrivirga marina</name>
    <dbReference type="NCBI Taxonomy" id="1196024"/>
    <lineage>
        <taxon>Bacteria</taxon>
        <taxon>Pseudomonadati</taxon>
        <taxon>Rhodothermota</taxon>
        <taxon>Rhodothermia</taxon>
        <taxon>Rhodothermales</taxon>
        <taxon>Rubricoccaceae</taxon>
        <taxon>Rubrivirga</taxon>
    </lineage>
</organism>
<feature type="chain" id="PRO_5012289578" evidence="2">
    <location>
        <begin position="27"/>
        <end position="433"/>
    </location>
</feature>
<dbReference type="PROSITE" id="PS51318">
    <property type="entry name" value="TAT"/>
    <property type="match status" value="1"/>
</dbReference>
<proteinExistence type="predicted"/>
<evidence type="ECO:0000313" key="5">
    <source>
        <dbReference type="Proteomes" id="UP000216339"/>
    </source>
</evidence>
<dbReference type="Proteomes" id="UP000216339">
    <property type="component" value="Unassembled WGS sequence"/>
</dbReference>
<dbReference type="PANTHER" id="PTHR43586">
    <property type="entry name" value="CYSTEINE DESULFURASE"/>
    <property type="match status" value="1"/>
</dbReference>
<keyword evidence="1" id="KW-0663">Pyridoxal phosphate</keyword>